<evidence type="ECO:0000256" key="3">
    <source>
        <dbReference type="SAM" id="Coils"/>
    </source>
</evidence>
<dbReference type="Pfam" id="PF12437">
    <property type="entry name" value="GSIII_N"/>
    <property type="match status" value="1"/>
</dbReference>
<dbReference type="Pfam" id="PF00120">
    <property type="entry name" value="Gln-synt_C"/>
    <property type="match status" value="1"/>
</dbReference>
<dbReference type="EMBL" id="CP003066">
    <property type="protein sequence ID" value="AGB18818.1"/>
    <property type="molecule type" value="Genomic_DNA"/>
</dbReference>
<dbReference type="PANTHER" id="PTHR42974">
    <property type="entry name" value="GLUTAMINE SYNTHETASE"/>
    <property type="match status" value="1"/>
</dbReference>
<evidence type="ECO:0000259" key="5">
    <source>
        <dbReference type="PROSITE" id="PS51987"/>
    </source>
</evidence>
<organism evidence="6 7">
    <name type="scientific">Thermoanaerobacterium thermosaccharolyticum M0795</name>
    <dbReference type="NCBI Taxonomy" id="698948"/>
    <lineage>
        <taxon>Bacteria</taxon>
        <taxon>Bacillati</taxon>
        <taxon>Bacillota</taxon>
        <taxon>Clostridia</taxon>
        <taxon>Thermoanaerobacterales</taxon>
        <taxon>Thermoanaerobacteraceae</taxon>
        <taxon>Thermoanaerobacterium</taxon>
    </lineage>
</organism>
<dbReference type="SUPFAM" id="SSF55931">
    <property type="entry name" value="Glutamine synthetase/guanido kinase"/>
    <property type="match status" value="1"/>
</dbReference>
<evidence type="ECO:0000313" key="7">
    <source>
        <dbReference type="Proteomes" id="UP000010845"/>
    </source>
</evidence>
<dbReference type="PROSITE" id="PS51987">
    <property type="entry name" value="GS_CATALYTIC"/>
    <property type="match status" value="1"/>
</dbReference>
<dbReference type="SMART" id="SM01230">
    <property type="entry name" value="Gln-synt_C"/>
    <property type="match status" value="1"/>
</dbReference>
<evidence type="ECO:0000259" key="4">
    <source>
        <dbReference type="PROSITE" id="PS51986"/>
    </source>
</evidence>
<feature type="coiled-coil region" evidence="3">
    <location>
        <begin position="623"/>
        <end position="650"/>
    </location>
</feature>
<dbReference type="PROSITE" id="PS51986">
    <property type="entry name" value="GS_BETA_GRASP"/>
    <property type="match status" value="1"/>
</dbReference>
<dbReference type="Gene3D" id="3.30.590.10">
    <property type="entry name" value="Glutamine synthetase/guanido kinase, catalytic domain"/>
    <property type="match status" value="1"/>
</dbReference>
<dbReference type="KEGG" id="tto:Thethe_01165"/>
<name>L0IJ20_THETR</name>
<dbReference type="HOGENOM" id="CLU_024307_0_0_9"/>
<dbReference type="InterPro" id="IPR008147">
    <property type="entry name" value="Gln_synt_N"/>
</dbReference>
<dbReference type="InterPro" id="IPR008146">
    <property type="entry name" value="Gln_synth_cat_dom"/>
</dbReference>
<dbReference type="InterPro" id="IPR022147">
    <property type="entry name" value="GSIII_N"/>
</dbReference>
<reference evidence="6 7" key="1">
    <citation type="submission" date="2012-03" db="EMBL/GenBank/DDBJ databases">
        <title>Complete sequence of chromosome of Thermoanaerobacterium thermosaccharolyticum M0795.</title>
        <authorList>
            <consortium name="US DOE Joint Genome Institute"/>
            <person name="Lucas S."/>
            <person name="Han J."/>
            <person name="Lapidus A."/>
            <person name="Cheng J.-F."/>
            <person name="Goodwin L."/>
            <person name="Pitluck S."/>
            <person name="Peters L."/>
            <person name="Teshima H."/>
            <person name="Detter J.C."/>
            <person name="Han C."/>
            <person name="Tapia R."/>
            <person name="Land M."/>
            <person name="Hauser L."/>
            <person name="Kyrpides N."/>
            <person name="Ivanova N."/>
            <person name="Pagani I."/>
            <person name="Feinberg L."/>
            <person name="Folden J."/>
            <person name="Hogsett D."/>
            <person name="Shaw J."/>
            <person name="Woyke T."/>
        </authorList>
    </citation>
    <scope>NUCLEOTIDE SEQUENCE [LARGE SCALE GENOMIC DNA]</scope>
    <source>
        <strain evidence="6 7">M0795</strain>
    </source>
</reference>
<dbReference type="PATRIC" id="fig|698948.3.peg.1162"/>
<evidence type="ECO:0000256" key="1">
    <source>
        <dbReference type="PROSITE-ProRule" id="PRU01330"/>
    </source>
</evidence>
<dbReference type="AlphaFoldDB" id="L0IJ20"/>
<dbReference type="Proteomes" id="UP000010845">
    <property type="component" value="Chromosome"/>
</dbReference>
<dbReference type="InterPro" id="IPR014746">
    <property type="entry name" value="Gln_synth/guanido_kin_cat_dom"/>
</dbReference>
<dbReference type="PROSITE" id="PS00181">
    <property type="entry name" value="GLNA_ATP"/>
    <property type="match status" value="1"/>
</dbReference>
<dbReference type="InterPro" id="IPR052725">
    <property type="entry name" value="GS_Type-3"/>
</dbReference>
<protein>
    <submittedName>
        <fullName evidence="6">Glutamine synthetase</fullName>
    </submittedName>
</protein>
<evidence type="ECO:0000256" key="2">
    <source>
        <dbReference type="RuleBase" id="RU000384"/>
    </source>
</evidence>
<sequence length="700" mass="78007">MQEKTLKNIFGENVFNDAVMRERLPKQTYNALRKTIDEGLPLDPKVADVVANAMKDWAIEKGATHFTHWFQPLTGITAEKHESFISPTPDGKVITEFSGKELIKGEPDASSFPSGGLRATFEARGYTAWDCTSPAFVRDNVLYIPTAFCSYTGEALDLKTPLLRSMEALSKEALRVLRLFGNTTSKRVITTVGPEQEYFLIDKKLYEKRKDLILTGRTLFGAKPPKGQEMEDHYFGTIRERVSTFMKELDEELWKLGISAKTEHNEVAPAQHELAPIFNTTNIATDHNQLTMDIMKKVALRNDLVCLLHEKPFAGVNGSGKHNNWSMSTDDGINLLDPGKTPHENAQFLVFLCSVIKAIDEYADLLRVSCATPGNDHRLGANEAPPAIISIFLGDQLTDILEQIGENGGATNSKQGGELKIGVTTLPTLHKDSTDRNRTSPFAFTGNKFEFRMVGSSSSIATANYILNTIVAEVLSEVADRLENATNFDEEVQKILKEIVTNHKRVIFNGNGYSEEWVKEAEKRGLPNISSTVDAIPALLKDKNVKVMEKHGVLSKVELESRYEIMLENYTKTINIEALTMLDIAKRQLLPSVIKFIKEVADSINAAKGTGLDVTVDAQSDLLNEVSSLAAEFKKRIDILENAVNNASNIEGHSFAIAKYYRDEVFVKMSELREIGDKLETLVDADIWPLPTYADMLFYV</sequence>
<proteinExistence type="inferred from homology"/>
<dbReference type="GO" id="GO:0004356">
    <property type="term" value="F:glutamine synthetase activity"/>
    <property type="evidence" value="ECO:0007669"/>
    <property type="project" value="InterPro"/>
</dbReference>
<feature type="domain" description="GS catalytic" evidence="5">
    <location>
        <begin position="158"/>
        <end position="589"/>
    </location>
</feature>
<gene>
    <name evidence="6" type="ORF">Thethe_01165</name>
</gene>
<dbReference type="InterPro" id="IPR040577">
    <property type="entry name" value="Gln-synt_C"/>
</dbReference>
<dbReference type="Pfam" id="PF18318">
    <property type="entry name" value="Gln-synt_C-ter"/>
    <property type="match status" value="1"/>
</dbReference>
<dbReference type="RefSeq" id="WP_015311461.1">
    <property type="nucleotide sequence ID" value="NC_019970.1"/>
</dbReference>
<dbReference type="Gene3D" id="1.20.120.1560">
    <property type="match status" value="1"/>
</dbReference>
<comment type="similarity">
    <text evidence="1 2">Belongs to the glutamine synthetase family.</text>
</comment>
<dbReference type="InterPro" id="IPR027303">
    <property type="entry name" value="Gln_synth_gly_rich_site"/>
</dbReference>
<evidence type="ECO:0000313" key="6">
    <source>
        <dbReference type="EMBL" id="AGB18818.1"/>
    </source>
</evidence>
<keyword evidence="3" id="KW-0175">Coiled coil</keyword>
<feature type="domain" description="GS beta-grasp" evidence="4">
    <location>
        <begin position="64"/>
        <end position="153"/>
    </location>
</feature>
<accession>L0IJ20</accession>
<dbReference type="GO" id="GO:0006542">
    <property type="term" value="P:glutamine biosynthetic process"/>
    <property type="evidence" value="ECO:0007669"/>
    <property type="project" value="InterPro"/>
</dbReference>
<dbReference type="PANTHER" id="PTHR42974:SF1">
    <property type="entry name" value="TYPE-3 GLUTAMINE SYNTHETASE"/>
    <property type="match status" value="1"/>
</dbReference>